<evidence type="ECO:0000256" key="2">
    <source>
        <dbReference type="PROSITE-ProRule" id="PRU00708"/>
    </source>
</evidence>
<dbReference type="InterPro" id="IPR046960">
    <property type="entry name" value="PPR_At4g14850-like_plant"/>
</dbReference>
<feature type="repeat" description="PPR" evidence="2">
    <location>
        <begin position="374"/>
        <end position="408"/>
    </location>
</feature>
<dbReference type="FunFam" id="1.25.40.10:FF:000031">
    <property type="entry name" value="Pentatricopeptide repeat-containing protein mitochondrial"/>
    <property type="match status" value="1"/>
</dbReference>
<dbReference type="InterPro" id="IPR011990">
    <property type="entry name" value="TPR-like_helical_dom_sf"/>
</dbReference>
<evidence type="ECO:0000313" key="4">
    <source>
        <dbReference type="EMBL" id="RZC45893.1"/>
    </source>
</evidence>
<dbReference type="PROSITE" id="PS51375">
    <property type="entry name" value="PPR"/>
    <property type="match status" value="5"/>
</dbReference>
<name>A0A4Y7IAE3_PAPSO</name>
<dbReference type="Pfam" id="PF13041">
    <property type="entry name" value="PPR_2"/>
    <property type="match status" value="2"/>
</dbReference>
<dbReference type="EMBL" id="CM010715">
    <property type="protein sequence ID" value="RZC45893.1"/>
    <property type="molecule type" value="Genomic_DNA"/>
</dbReference>
<evidence type="ECO:0000313" key="5">
    <source>
        <dbReference type="Proteomes" id="UP000316621"/>
    </source>
</evidence>
<dbReference type="Gramene" id="RZC45893">
    <property type="protein sequence ID" value="RZC45893"/>
    <property type="gene ID" value="C5167_038846"/>
</dbReference>
<feature type="repeat" description="PPR" evidence="2">
    <location>
        <begin position="170"/>
        <end position="204"/>
    </location>
</feature>
<organism evidence="4 5">
    <name type="scientific">Papaver somniferum</name>
    <name type="common">Opium poppy</name>
    <dbReference type="NCBI Taxonomy" id="3469"/>
    <lineage>
        <taxon>Eukaryota</taxon>
        <taxon>Viridiplantae</taxon>
        <taxon>Streptophyta</taxon>
        <taxon>Embryophyta</taxon>
        <taxon>Tracheophyta</taxon>
        <taxon>Spermatophyta</taxon>
        <taxon>Magnoliopsida</taxon>
        <taxon>Ranunculales</taxon>
        <taxon>Papaveraceae</taxon>
        <taxon>Papaveroideae</taxon>
        <taxon>Papaver</taxon>
    </lineage>
</organism>
<feature type="repeat" description="PPR" evidence="2">
    <location>
        <begin position="512"/>
        <end position="546"/>
    </location>
</feature>
<dbReference type="FunFam" id="1.25.40.10:FF:000366">
    <property type="entry name" value="Pentatricopeptide (PPR) repeat-containing protein"/>
    <property type="match status" value="1"/>
</dbReference>
<dbReference type="NCBIfam" id="TIGR00756">
    <property type="entry name" value="PPR"/>
    <property type="match status" value="2"/>
</dbReference>
<dbReference type="FunFam" id="1.25.40.10:FF:000344">
    <property type="entry name" value="Pentatricopeptide repeat-containing protein"/>
    <property type="match status" value="1"/>
</dbReference>
<dbReference type="Proteomes" id="UP000316621">
    <property type="component" value="Chromosome 1"/>
</dbReference>
<dbReference type="Pfam" id="PF01535">
    <property type="entry name" value="PPR"/>
    <property type="match status" value="5"/>
</dbReference>
<proteinExistence type="predicted"/>
<dbReference type="GO" id="GO:0008270">
    <property type="term" value="F:zinc ion binding"/>
    <property type="evidence" value="ECO:0007669"/>
    <property type="project" value="InterPro"/>
</dbReference>
<feature type="domain" description="DYW" evidence="3">
    <location>
        <begin position="591"/>
        <end position="688"/>
    </location>
</feature>
<dbReference type="OMA" id="VNYVMMS"/>
<dbReference type="GO" id="GO:0003723">
    <property type="term" value="F:RNA binding"/>
    <property type="evidence" value="ECO:0007669"/>
    <property type="project" value="InterPro"/>
</dbReference>
<evidence type="ECO:0000256" key="1">
    <source>
        <dbReference type="ARBA" id="ARBA00022737"/>
    </source>
</evidence>
<gene>
    <name evidence="4" type="ORF">C5167_038846</name>
</gene>
<dbReference type="Pfam" id="PF14432">
    <property type="entry name" value="DYW_deaminase"/>
    <property type="match status" value="1"/>
</dbReference>
<keyword evidence="1" id="KW-0677">Repeat</keyword>
<dbReference type="FunFam" id="1.25.40.10:FF:000144">
    <property type="entry name" value="Pentatricopeptide repeat-containing protein, mitochondrial"/>
    <property type="match status" value="1"/>
</dbReference>
<dbReference type="Gene3D" id="1.25.40.10">
    <property type="entry name" value="Tetratricopeptide repeat domain"/>
    <property type="match status" value="3"/>
</dbReference>
<feature type="repeat" description="PPR" evidence="2">
    <location>
        <begin position="273"/>
        <end position="307"/>
    </location>
</feature>
<dbReference type="Pfam" id="PF20431">
    <property type="entry name" value="E_motif"/>
    <property type="match status" value="1"/>
</dbReference>
<accession>A0A4Y7IAE3</accession>
<dbReference type="GO" id="GO:0009451">
    <property type="term" value="P:RNA modification"/>
    <property type="evidence" value="ECO:0007669"/>
    <property type="project" value="InterPro"/>
</dbReference>
<evidence type="ECO:0000259" key="3">
    <source>
        <dbReference type="Pfam" id="PF14432"/>
    </source>
</evidence>
<sequence length="688" mass="77547">MAELQKFADLLRNCSKYSLLDHGRQIHTAVLKMGFGVDLMINNDLVGMYGKCGATSTAHKVFDEMPVRNVVSWTTLMTGYLAKGNAKASLSLFFQMGYSGIEPNDFTFSTNLKACGILGIRETGMQIHALCVKTGFESVPVVGNSIMDMYSKCGRLDEATQMFDELPSINLISWNTILSGYAHDGHSYRPLELFRRMQEEGEIPDNFTFVSALKACGGVGAMHEGQQIHASLMRRGFDISRQTILACALVDYYVKCRSLSEARYVFNQIEQKNVVCWTTMIAGYTQAGDAHNAMELFGQTRLIDVQVDGFILSSMIGVFADLALVEQGKQVHSYTIKVPSGLDVSVANSIVDMYLKCGLAEEAKRRFSEISEPNMISWTVMMTGCGKHGYGKEVIQLFEQMQLENINPDEVTYLAVLSACSHAGLIEESRKYFSRLCGGDHRIKPKVEHYSCMVDLLGRAGKLKEAKNLISNMEVEPNVGIWQTLLGACRVHKDLELGKEVGEILLRLDENNPVNYVMMSNLFAESGEWRECQRVRELMKRKGLKKEAGCSWVEIDKEVHYFYGGDDRHPLTEKIHNLLKEMEKRMKEETGYVYRARFSLHDVEDESKEESLRMHSEKLAIGLGLLLGGDLEEKGGVMRIFKNLRVCGDCHEFIKVLSKILKKVVFVVRDANRFHRFEKGVCSCGDYW</sequence>
<dbReference type="AlphaFoldDB" id="A0A4Y7IAE3"/>
<dbReference type="InterPro" id="IPR046848">
    <property type="entry name" value="E_motif"/>
</dbReference>
<keyword evidence="5" id="KW-1185">Reference proteome</keyword>
<dbReference type="InterPro" id="IPR032867">
    <property type="entry name" value="DYW_dom"/>
</dbReference>
<dbReference type="InterPro" id="IPR002885">
    <property type="entry name" value="PPR_rpt"/>
</dbReference>
<reference evidence="4 5" key="1">
    <citation type="journal article" date="2018" name="Science">
        <title>The opium poppy genome and morphinan production.</title>
        <authorList>
            <person name="Guo L."/>
            <person name="Winzer T."/>
            <person name="Yang X."/>
            <person name="Li Y."/>
            <person name="Ning Z."/>
            <person name="He Z."/>
            <person name="Teodor R."/>
            <person name="Lu Y."/>
            <person name="Bowser T.A."/>
            <person name="Graham I.A."/>
            <person name="Ye K."/>
        </authorList>
    </citation>
    <scope>NUCLEOTIDE SEQUENCE [LARGE SCALE GENOMIC DNA]</scope>
    <source>
        <strain evidence="5">cv. HN1</strain>
        <tissue evidence="4">Leaves</tissue>
    </source>
</reference>
<protein>
    <recommendedName>
        <fullName evidence="3">DYW domain-containing protein</fullName>
    </recommendedName>
</protein>
<dbReference type="PANTHER" id="PTHR47926:SF504">
    <property type="entry name" value="(WILD MALAYSIAN BANANA) HYPOTHETICAL PROTEIN"/>
    <property type="match status" value="1"/>
</dbReference>
<dbReference type="PANTHER" id="PTHR47926">
    <property type="entry name" value="PENTATRICOPEPTIDE REPEAT-CONTAINING PROTEIN"/>
    <property type="match status" value="1"/>
</dbReference>
<feature type="repeat" description="PPR" evidence="2">
    <location>
        <begin position="69"/>
        <end position="103"/>
    </location>
</feature>